<dbReference type="NCBIfam" id="TIGR01035">
    <property type="entry name" value="hemA"/>
    <property type="match status" value="1"/>
</dbReference>
<proteinExistence type="inferred from homology"/>
<name>A0ABV2AB90_9GAMM</name>
<dbReference type="Pfam" id="PF05201">
    <property type="entry name" value="GlutR_N"/>
    <property type="match status" value="1"/>
</dbReference>
<evidence type="ECO:0000259" key="10">
    <source>
        <dbReference type="Pfam" id="PF00745"/>
    </source>
</evidence>
<evidence type="ECO:0000313" key="14">
    <source>
        <dbReference type="Proteomes" id="UP001465331"/>
    </source>
</evidence>
<dbReference type="Pfam" id="PF01488">
    <property type="entry name" value="Shikimate_DH"/>
    <property type="match status" value="1"/>
</dbReference>
<feature type="binding site" evidence="8">
    <location>
        <position position="107"/>
    </location>
    <ligand>
        <name>substrate</name>
    </ligand>
</feature>
<dbReference type="InterPro" id="IPR036453">
    <property type="entry name" value="GluRdtase_dimer_dom_sf"/>
</dbReference>
<feature type="binding site" evidence="8">
    <location>
        <begin position="112"/>
        <end position="114"/>
    </location>
    <ligand>
        <name>substrate</name>
    </ligand>
</feature>
<evidence type="ECO:0000256" key="8">
    <source>
        <dbReference type="HAMAP-Rule" id="MF_00087"/>
    </source>
</evidence>
<evidence type="ECO:0000256" key="2">
    <source>
        <dbReference type="ARBA" id="ARBA00005916"/>
    </source>
</evidence>
<dbReference type="SUPFAM" id="SSF69742">
    <property type="entry name" value="Glutamyl tRNA-reductase catalytic, N-terminal domain"/>
    <property type="match status" value="1"/>
</dbReference>
<dbReference type="EMBL" id="JBEPIJ010000011">
    <property type="protein sequence ID" value="MES0874502.1"/>
    <property type="molecule type" value="Genomic_DNA"/>
</dbReference>
<comment type="domain">
    <text evidence="8">Possesses an unusual extended V-shaped dimeric structure with each monomer consisting of three distinct domains arranged along a curved 'spinal' alpha-helix. The N-terminal catalytic domain specifically recognizes the glutamate moiety of the substrate. The second domain is the NADPH-binding domain, and the third C-terminal domain is responsible for dimerization.</text>
</comment>
<evidence type="ECO:0000256" key="3">
    <source>
        <dbReference type="ARBA" id="ARBA00012970"/>
    </source>
</evidence>
<comment type="subunit">
    <text evidence="8">Homodimer.</text>
</comment>
<dbReference type="InterPro" id="IPR036343">
    <property type="entry name" value="GluRdtase_N_sf"/>
</dbReference>
<dbReference type="InterPro" id="IPR015896">
    <property type="entry name" value="4pyrrol_synth_GluRdtase_dimer"/>
</dbReference>
<evidence type="ECO:0000259" key="12">
    <source>
        <dbReference type="Pfam" id="PF05201"/>
    </source>
</evidence>
<evidence type="ECO:0000256" key="7">
    <source>
        <dbReference type="ARBA" id="ARBA00047464"/>
    </source>
</evidence>
<dbReference type="CDD" id="cd05213">
    <property type="entry name" value="NAD_bind_Glutamyl_tRNA_reduct"/>
    <property type="match status" value="1"/>
</dbReference>
<feature type="binding site" evidence="8">
    <location>
        <begin position="187"/>
        <end position="192"/>
    </location>
    <ligand>
        <name>NADP(+)</name>
        <dbReference type="ChEBI" id="CHEBI:58349"/>
    </ligand>
</feature>
<dbReference type="SUPFAM" id="SSF51735">
    <property type="entry name" value="NAD(P)-binding Rossmann-fold domains"/>
    <property type="match status" value="1"/>
</dbReference>
<comment type="similarity">
    <text evidence="2 8 9">Belongs to the glutamyl-tRNA reductase family.</text>
</comment>
<dbReference type="HAMAP" id="MF_00087">
    <property type="entry name" value="Glu_tRNA_reductase"/>
    <property type="match status" value="1"/>
</dbReference>
<feature type="domain" description="Tetrapyrrole biosynthesis glutamyl-tRNA reductase dimerisation" evidence="10">
    <location>
        <begin position="318"/>
        <end position="415"/>
    </location>
</feature>
<dbReference type="Pfam" id="PF00745">
    <property type="entry name" value="GlutR_dimer"/>
    <property type="match status" value="1"/>
</dbReference>
<dbReference type="PANTHER" id="PTHR43013:SF1">
    <property type="entry name" value="GLUTAMYL-TRNA REDUCTASE"/>
    <property type="match status" value="1"/>
</dbReference>
<dbReference type="GO" id="GO:0008883">
    <property type="term" value="F:glutamyl-tRNA reductase activity"/>
    <property type="evidence" value="ECO:0007669"/>
    <property type="project" value="UniProtKB-EC"/>
</dbReference>
<dbReference type="InterPro" id="IPR015895">
    <property type="entry name" value="4pyrrol_synth_GluRdtase_N"/>
</dbReference>
<dbReference type="PIRSF" id="PIRSF000445">
    <property type="entry name" value="4pyrrol_synth_GluRdtase"/>
    <property type="match status" value="1"/>
</dbReference>
<protein>
    <recommendedName>
        <fullName evidence="3 8">Glutamyl-tRNA reductase</fullName>
        <shortName evidence="8">GluTR</shortName>
        <ecNumber evidence="3 8">1.2.1.70</ecNumber>
    </recommendedName>
</protein>
<keyword evidence="5 8" id="KW-0560">Oxidoreductase</keyword>
<comment type="caution">
    <text evidence="13">The sequence shown here is derived from an EMBL/GenBank/DDBJ whole genome shotgun (WGS) entry which is preliminary data.</text>
</comment>
<feature type="binding site" evidence="8">
    <location>
        <begin position="49"/>
        <end position="52"/>
    </location>
    <ligand>
        <name>substrate</name>
    </ligand>
</feature>
<dbReference type="EC" id="1.2.1.70" evidence="3 8"/>
<dbReference type="PANTHER" id="PTHR43013">
    <property type="entry name" value="GLUTAMYL-TRNA REDUCTASE"/>
    <property type="match status" value="1"/>
</dbReference>
<dbReference type="Gene3D" id="3.30.460.30">
    <property type="entry name" value="Glutamyl-tRNA reductase, N-terminal domain"/>
    <property type="match status" value="1"/>
</dbReference>
<reference evidence="13 14" key="1">
    <citation type="submission" date="2024-06" db="EMBL/GenBank/DDBJ databases">
        <authorList>
            <person name="Li Z."/>
            <person name="Jiang Y."/>
        </authorList>
    </citation>
    <scope>NUCLEOTIDE SEQUENCE [LARGE SCALE GENOMIC DNA]</scope>
    <source>
        <strain evidence="13 14">HSW-8</strain>
    </source>
</reference>
<dbReference type="RefSeq" id="WP_352889724.1">
    <property type="nucleotide sequence ID" value="NZ_JBEPIJ010000011.1"/>
</dbReference>
<evidence type="ECO:0000256" key="4">
    <source>
        <dbReference type="ARBA" id="ARBA00022857"/>
    </source>
</evidence>
<keyword evidence="4 8" id="KW-0521">NADP</keyword>
<keyword evidence="14" id="KW-1185">Reference proteome</keyword>
<keyword evidence="6 8" id="KW-0627">Porphyrin biosynthesis</keyword>
<evidence type="ECO:0000256" key="1">
    <source>
        <dbReference type="ARBA" id="ARBA00005059"/>
    </source>
</evidence>
<sequence length="418" mass="46637">MALVTLGLSHHRAPVEARDRLSFTHADLPSALTRLRALPGVDEAAILSTCNRTEIMAVAPPDHETRLLEWWRRERAVPEGYIERYLYTHRDLGSVTHSLRVAAGLDSLIVGEPQILGQMKQSYSVASEVRAVGPVLTRLFQHAFAVAKLVRSQTQVGAHPVSVAYAAVQMARRIFSDLHQQTALLIGAGETMQLVGRHLRQHGVGRIVVANRSLERAEKLARELHGYAISLSDLPAYLADADLVVSSTAARGLIIERSTMQRALQSRRRKPVFMIDLAVPRDIDPRIAELEDIYLYSIDDLRDVITQNMKLREEAARQAEVLVRTQAEEFARWLESRDAGATIQAIRARARASRDEVLEKARRRLAAGEPPEAVLAFVADTLSNKILHAPSRVLRRADAVEQAMLLNAARRLFELPEE</sequence>
<dbReference type="InterPro" id="IPR036291">
    <property type="entry name" value="NAD(P)-bd_dom_sf"/>
</dbReference>
<accession>A0ABV2AB90</accession>
<feature type="active site" description="Nucleophile" evidence="8">
    <location>
        <position position="50"/>
    </location>
</feature>
<feature type="domain" description="Glutamyl-tRNA reductase N-terminal" evidence="12">
    <location>
        <begin position="6"/>
        <end position="154"/>
    </location>
</feature>
<evidence type="ECO:0000259" key="11">
    <source>
        <dbReference type="Pfam" id="PF01488"/>
    </source>
</evidence>
<dbReference type="InterPro" id="IPR006151">
    <property type="entry name" value="Shikm_DH/Glu-tRNA_Rdtase"/>
</dbReference>
<feature type="domain" description="Quinate/shikimate 5-dehydrogenase/glutamyl-tRNA reductase" evidence="11">
    <location>
        <begin position="170"/>
        <end position="304"/>
    </location>
</feature>
<feature type="site" description="Important for activity" evidence="8">
    <location>
        <position position="97"/>
    </location>
</feature>
<comment type="miscellaneous">
    <text evidence="8">During catalysis, the active site Cys acts as a nucleophile attacking the alpha-carbonyl group of tRNA-bound glutamate with the formation of a thioester intermediate between enzyme and glutamate, and the concomitant release of tRNA(Glu). The thioester intermediate is finally reduced by direct hydride transfer from NADPH, to form the product GSA.</text>
</comment>
<feature type="binding site" evidence="8">
    <location>
        <position position="118"/>
    </location>
    <ligand>
        <name>substrate</name>
    </ligand>
</feature>
<dbReference type="Proteomes" id="UP001465331">
    <property type="component" value="Unassembled WGS sequence"/>
</dbReference>
<evidence type="ECO:0000313" key="13">
    <source>
        <dbReference type="EMBL" id="MES0874502.1"/>
    </source>
</evidence>
<organism evidence="13 14">
    <name type="scientific">Sinimarinibacterium thermocellulolyticum</name>
    <dbReference type="NCBI Taxonomy" id="3170016"/>
    <lineage>
        <taxon>Bacteria</taxon>
        <taxon>Pseudomonadati</taxon>
        <taxon>Pseudomonadota</taxon>
        <taxon>Gammaproteobacteria</taxon>
        <taxon>Nevskiales</taxon>
        <taxon>Nevskiaceae</taxon>
        <taxon>Sinimarinibacterium</taxon>
    </lineage>
</organism>
<comment type="pathway">
    <text evidence="1 8 9">Porphyrin-containing compound metabolism; protoporphyrin-IX biosynthesis; 5-aminolevulinate from L-glutamyl-tRNA(Glu): step 1/2.</text>
</comment>
<dbReference type="SUPFAM" id="SSF69075">
    <property type="entry name" value="Glutamyl tRNA-reductase dimerization domain"/>
    <property type="match status" value="1"/>
</dbReference>
<gene>
    <name evidence="8 13" type="primary">hemA</name>
    <name evidence="13" type="ORF">ABSH63_10865</name>
</gene>
<evidence type="ECO:0000256" key="5">
    <source>
        <dbReference type="ARBA" id="ARBA00023002"/>
    </source>
</evidence>
<dbReference type="InterPro" id="IPR000343">
    <property type="entry name" value="4pyrrol_synth_GluRdtase"/>
</dbReference>
<comment type="function">
    <text evidence="8">Catalyzes the NADPH-dependent reduction of glutamyl-tRNA(Glu) to glutamate 1-semialdehyde (GSA).</text>
</comment>
<evidence type="ECO:0000256" key="9">
    <source>
        <dbReference type="RuleBase" id="RU000584"/>
    </source>
</evidence>
<comment type="catalytic activity">
    <reaction evidence="7 8 9">
        <text>(S)-4-amino-5-oxopentanoate + tRNA(Glu) + NADP(+) = L-glutamyl-tRNA(Glu) + NADPH + H(+)</text>
        <dbReference type="Rhea" id="RHEA:12344"/>
        <dbReference type="Rhea" id="RHEA-COMP:9663"/>
        <dbReference type="Rhea" id="RHEA-COMP:9680"/>
        <dbReference type="ChEBI" id="CHEBI:15378"/>
        <dbReference type="ChEBI" id="CHEBI:57501"/>
        <dbReference type="ChEBI" id="CHEBI:57783"/>
        <dbReference type="ChEBI" id="CHEBI:58349"/>
        <dbReference type="ChEBI" id="CHEBI:78442"/>
        <dbReference type="ChEBI" id="CHEBI:78520"/>
        <dbReference type="EC" id="1.2.1.70"/>
    </reaction>
</comment>
<evidence type="ECO:0000256" key="6">
    <source>
        <dbReference type="ARBA" id="ARBA00023244"/>
    </source>
</evidence>
<dbReference type="Gene3D" id="3.40.50.720">
    <property type="entry name" value="NAD(P)-binding Rossmann-like Domain"/>
    <property type="match status" value="1"/>
</dbReference>